<proteinExistence type="predicted"/>
<sequence>MSDDATNPGTAVSRDALLPDGRPMTRKRLRELERARQAELERARAVEAERARQAELERARAVEAERARQAELERARAVEAERARQAEQEPAPRSTPAQTEPPAVTGAQRAIGATLGRPRPRGKAAVALAVLAALAVVLVPLGLANRGGGLSNDSAVGTFGSNTPSLPTVDADAPIGDVLEVAGRLGSTPVVSVLASAPPPAGILTDVLLEGDGRTVNSGDAVLLSVSVFNGTDVTNTTGTAVGTRLYRGLLDASQLGRVLAEAVEGATEGTRLVLRAPAEAADGGPCTEITVVDVLRTSANGTTREVPDGTPLAVLNADGTMTVSLNGLPAPTRPRATVLIEGDGPQVSSTDTVIARYQTVSWADAAARTDSYGWDVVPGIIRMTDTLTGISSLLVDVTVGSRVILSLPTDQARGEEPVAVVIDVLAVVSEDALTNVSAEPSPTASPEVVRVTPSATASPDSTGS</sequence>
<feature type="compositionally biased region" description="Polar residues" evidence="1">
    <location>
        <begin position="454"/>
        <end position="465"/>
    </location>
</feature>
<feature type="region of interest" description="Disordered" evidence="1">
    <location>
        <begin position="1"/>
        <end position="25"/>
    </location>
</feature>
<feature type="region of interest" description="Disordered" evidence="1">
    <location>
        <begin position="55"/>
        <end position="106"/>
    </location>
</feature>
<feature type="compositionally biased region" description="Basic and acidic residues" evidence="1">
    <location>
        <begin position="55"/>
        <end position="87"/>
    </location>
</feature>
<evidence type="ECO:0000256" key="1">
    <source>
        <dbReference type="SAM" id="MobiDB-lite"/>
    </source>
</evidence>
<accession>A0A7T0LIS2</accession>
<feature type="region of interest" description="Disordered" evidence="1">
    <location>
        <begin position="438"/>
        <end position="465"/>
    </location>
</feature>
<name>A0A7T0LIS2_9ACTO</name>
<feature type="transmembrane region" description="Helical" evidence="2">
    <location>
        <begin position="124"/>
        <end position="143"/>
    </location>
</feature>
<keyword evidence="2" id="KW-1133">Transmembrane helix</keyword>
<protein>
    <recommendedName>
        <fullName evidence="5">Peptidylprolyl isomerase</fullName>
    </recommendedName>
</protein>
<evidence type="ECO:0008006" key="5">
    <source>
        <dbReference type="Google" id="ProtNLM"/>
    </source>
</evidence>
<keyword evidence="2" id="KW-0812">Transmembrane</keyword>
<dbReference type="Proteomes" id="UP000594637">
    <property type="component" value="Chromosome"/>
</dbReference>
<dbReference type="RefSeq" id="WP_166854903.1">
    <property type="nucleotide sequence ID" value="NZ_CP063989.1"/>
</dbReference>
<evidence type="ECO:0000313" key="4">
    <source>
        <dbReference type="Proteomes" id="UP000594637"/>
    </source>
</evidence>
<dbReference type="EMBL" id="CP063989">
    <property type="protein sequence ID" value="QPL04504.1"/>
    <property type="molecule type" value="Genomic_DNA"/>
</dbReference>
<evidence type="ECO:0000313" key="3">
    <source>
        <dbReference type="EMBL" id="QPL04504.1"/>
    </source>
</evidence>
<evidence type="ECO:0000256" key="2">
    <source>
        <dbReference type="SAM" id="Phobius"/>
    </source>
</evidence>
<gene>
    <name evidence="3" type="ORF">ID810_06700</name>
</gene>
<keyword evidence="4" id="KW-1185">Reference proteome</keyword>
<keyword evidence="2" id="KW-0472">Membrane</keyword>
<dbReference type="KEGG" id="arep:ID810_06700"/>
<feature type="compositionally biased region" description="Polar residues" evidence="1">
    <location>
        <begin position="1"/>
        <end position="10"/>
    </location>
</feature>
<dbReference type="AlphaFoldDB" id="A0A7T0LIS2"/>
<organism evidence="3 4">
    <name type="scientific">Actinomyces respiraculi</name>
    <dbReference type="NCBI Taxonomy" id="2744574"/>
    <lineage>
        <taxon>Bacteria</taxon>
        <taxon>Bacillati</taxon>
        <taxon>Actinomycetota</taxon>
        <taxon>Actinomycetes</taxon>
        <taxon>Actinomycetales</taxon>
        <taxon>Actinomycetaceae</taxon>
        <taxon>Actinomyces</taxon>
    </lineage>
</organism>
<reference evidence="3 4" key="1">
    <citation type="submission" date="2020-11" db="EMBL/GenBank/DDBJ databases">
        <title>Actinomyces sp. ZJ750.</title>
        <authorList>
            <person name="Zhou J."/>
        </authorList>
    </citation>
    <scope>NUCLEOTIDE SEQUENCE [LARGE SCALE GENOMIC DNA]</scope>
    <source>
        <strain evidence="3 4">ZJ750</strain>
    </source>
</reference>